<sequence length="112" mass="12286">MWWVRLMVWAGRDPPISRWCSVGSLIEDGRQRHRRHLLSEVFPHGLTLLTEAVRRPVTERIEQSRRTGTGSAGIVAGTVLIINMRRSALDGGDLVACLGIQIGAPPAATPPI</sequence>
<dbReference type="AlphaFoldDB" id="A0A918PEB4"/>
<proteinExistence type="predicted"/>
<name>A0A918PEB4_9ACTN</name>
<organism evidence="1 2">
    <name type="scientific">Streptomyces poonensis</name>
    <dbReference type="NCBI Taxonomy" id="68255"/>
    <lineage>
        <taxon>Bacteria</taxon>
        <taxon>Bacillati</taxon>
        <taxon>Actinomycetota</taxon>
        <taxon>Actinomycetes</taxon>
        <taxon>Kitasatosporales</taxon>
        <taxon>Streptomycetaceae</taxon>
        <taxon>Streptomyces</taxon>
    </lineage>
</organism>
<dbReference type="RefSeq" id="WP_229858749.1">
    <property type="nucleotide sequence ID" value="NZ_BMVW01000003.1"/>
</dbReference>
<protein>
    <submittedName>
        <fullName evidence="1">Uncharacterized protein</fullName>
    </submittedName>
</protein>
<comment type="caution">
    <text evidence="1">The sequence shown here is derived from an EMBL/GenBank/DDBJ whole genome shotgun (WGS) entry which is preliminary data.</text>
</comment>
<dbReference type="Proteomes" id="UP000622166">
    <property type="component" value="Unassembled WGS sequence"/>
</dbReference>
<gene>
    <name evidence="1" type="ORF">GCM10010365_22770</name>
</gene>
<dbReference type="EMBL" id="BMVW01000003">
    <property type="protein sequence ID" value="GGZ03421.1"/>
    <property type="molecule type" value="Genomic_DNA"/>
</dbReference>
<keyword evidence="2" id="KW-1185">Reference proteome</keyword>
<reference evidence="1" key="1">
    <citation type="journal article" date="2014" name="Int. J. Syst. Evol. Microbiol.">
        <title>Complete genome sequence of Corynebacterium casei LMG S-19264T (=DSM 44701T), isolated from a smear-ripened cheese.</title>
        <authorList>
            <consortium name="US DOE Joint Genome Institute (JGI-PGF)"/>
            <person name="Walter F."/>
            <person name="Albersmeier A."/>
            <person name="Kalinowski J."/>
            <person name="Ruckert C."/>
        </authorList>
    </citation>
    <scope>NUCLEOTIDE SEQUENCE</scope>
    <source>
        <strain evidence="1">JCM 4815</strain>
    </source>
</reference>
<accession>A0A918PEB4</accession>
<reference evidence="1" key="2">
    <citation type="submission" date="2020-09" db="EMBL/GenBank/DDBJ databases">
        <authorList>
            <person name="Sun Q."/>
            <person name="Ohkuma M."/>
        </authorList>
    </citation>
    <scope>NUCLEOTIDE SEQUENCE</scope>
    <source>
        <strain evidence="1">JCM 4815</strain>
    </source>
</reference>
<evidence type="ECO:0000313" key="1">
    <source>
        <dbReference type="EMBL" id="GGZ03421.1"/>
    </source>
</evidence>
<evidence type="ECO:0000313" key="2">
    <source>
        <dbReference type="Proteomes" id="UP000622166"/>
    </source>
</evidence>